<dbReference type="InterPro" id="IPR036282">
    <property type="entry name" value="Glutathione-S-Trfase_C_sf"/>
</dbReference>
<keyword evidence="1" id="KW-1133">Transmembrane helix</keyword>
<dbReference type="AlphaFoldDB" id="A0A9W7F1T0"/>
<name>A0A9W7F1T0_9STRA</name>
<dbReference type="SUPFAM" id="SSF47616">
    <property type="entry name" value="GST C-terminal domain-like"/>
    <property type="match status" value="1"/>
</dbReference>
<dbReference type="Proteomes" id="UP001165122">
    <property type="component" value="Unassembled WGS sequence"/>
</dbReference>
<feature type="domain" description="Metaxin glutathione S-transferase" evidence="2">
    <location>
        <begin position="285"/>
        <end position="324"/>
    </location>
</feature>
<organism evidence="3 4">
    <name type="scientific">Triparma laevis f. longispina</name>
    <dbReference type="NCBI Taxonomy" id="1714387"/>
    <lineage>
        <taxon>Eukaryota</taxon>
        <taxon>Sar</taxon>
        <taxon>Stramenopiles</taxon>
        <taxon>Ochrophyta</taxon>
        <taxon>Bolidophyceae</taxon>
        <taxon>Parmales</taxon>
        <taxon>Triparmaceae</taxon>
        <taxon>Triparma</taxon>
    </lineage>
</organism>
<reference evidence="4" key="1">
    <citation type="journal article" date="2023" name="Commun. Biol.">
        <title>Genome analysis of Parmales, the sister group of diatoms, reveals the evolutionary specialization of diatoms from phago-mixotrophs to photoautotrophs.</title>
        <authorList>
            <person name="Ban H."/>
            <person name="Sato S."/>
            <person name="Yoshikawa S."/>
            <person name="Yamada K."/>
            <person name="Nakamura Y."/>
            <person name="Ichinomiya M."/>
            <person name="Sato N."/>
            <person name="Blanc-Mathieu R."/>
            <person name="Endo H."/>
            <person name="Kuwata A."/>
            <person name="Ogata H."/>
        </authorList>
    </citation>
    <scope>NUCLEOTIDE SEQUENCE [LARGE SCALE GENOMIC DNA]</scope>
    <source>
        <strain evidence="4">NIES 3700</strain>
    </source>
</reference>
<evidence type="ECO:0000256" key="1">
    <source>
        <dbReference type="SAM" id="Phobius"/>
    </source>
</evidence>
<protein>
    <recommendedName>
        <fullName evidence="2">Metaxin glutathione S-transferase domain-containing protein</fullName>
    </recommendedName>
</protein>
<dbReference type="InterPro" id="IPR033468">
    <property type="entry name" value="Metaxin_GST"/>
</dbReference>
<dbReference type="EMBL" id="BRXW01000023">
    <property type="protein sequence ID" value="GMI00490.1"/>
    <property type="molecule type" value="Genomic_DNA"/>
</dbReference>
<keyword evidence="1" id="KW-0812">Transmembrane</keyword>
<feature type="transmembrane region" description="Helical" evidence="1">
    <location>
        <begin position="442"/>
        <end position="459"/>
    </location>
</feature>
<accession>A0A9W7F1T0</accession>
<dbReference type="Pfam" id="PF17171">
    <property type="entry name" value="GST_C_6"/>
    <property type="match status" value="1"/>
</dbReference>
<keyword evidence="1" id="KW-0472">Membrane</keyword>
<dbReference type="OrthoDB" id="198787at2759"/>
<keyword evidence="4" id="KW-1185">Reference proteome</keyword>
<gene>
    <name evidence="3" type="ORF">TrLO_g11389</name>
</gene>
<evidence type="ECO:0000313" key="3">
    <source>
        <dbReference type="EMBL" id="GMI00490.1"/>
    </source>
</evidence>
<evidence type="ECO:0000259" key="2">
    <source>
        <dbReference type="Pfam" id="PF17171"/>
    </source>
</evidence>
<sequence>MTNVFATSIVDFTASIIGSPPAYTISAKPPKLNNRNPPPPSSQLSNVLPSILVTQHSNSHSLQLYLRLAKLPHNVVNTPYHRCNDGAAYPTLTTISPNLNIVVPSPLPGGGGALSYVKESLPVDEDAPAALPLPPPLLHLTSVKSLHDDASSPHNFNEELVLTNLIQTNLAPLLLGLEFADEDVGYEVTRSRWATQLPPLLGVFSAIRIFCHINDNLKIWAEKVSVLRSLGVGGVVPVRRRESSGFFVAGSSLHLDVGETIRRSVAIYEAINEKIVESGGVEGGYLFGDSPSPVDCLLFGHVAQALANPHLAKIFGNFPALLKWFVGMVRRSKLNEETTANDQVNRMNQHDTLPATFEFALKLLEGARGSGEVEIADVNSVVAAAHAKDMAVKRSLINLHRLRFGGAMAADGKVASVSEGAPLHQSEAMRQVKEANKVDNQMWIGGVGVLSIGFLLYGAHGVSLTT</sequence>
<proteinExistence type="predicted"/>
<evidence type="ECO:0000313" key="4">
    <source>
        <dbReference type="Proteomes" id="UP001165122"/>
    </source>
</evidence>
<comment type="caution">
    <text evidence="3">The sequence shown here is derived from an EMBL/GenBank/DDBJ whole genome shotgun (WGS) entry which is preliminary data.</text>
</comment>